<dbReference type="Proteomes" id="UP001165289">
    <property type="component" value="Unassembled WGS sequence"/>
</dbReference>
<sequence length="97" mass="11312">MKPSFLRRHLSGCHPNLADKDIDFFKHHEVGVKRIRIDHRRQLSQQTQAGLRASYMMALRIAQEKKPHTIAEILYSPIVKTSCTTFWEIAPKETRLS</sequence>
<dbReference type="EMBL" id="JAKMXF010000328">
    <property type="protein sequence ID" value="KAI6648645.1"/>
    <property type="molecule type" value="Genomic_DNA"/>
</dbReference>
<name>A0AAV7JID5_9METZ</name>
<dbReference type="PANTHER" id="PTHR45913:SF19">
    <property type="entry name" value="LOW QUALITY PROTEIN: ZINC FINGER BED DOMAIN-CONTAINING PROTEIN 5-LIKE"/>
    <property type="match status" value="1"/>
</dbReference>
<accession>A0AAV7JID5</accession>
<gene>
    <name evidence="1" type="ORF">LOD99_8002</name>
</gene>
<proteinExistence type="predicted"/>
<evidence type="ECO:0000313" key="1">
    <source>
        <dbReference type="EMBL" id="KAI6648645.1"/>
    </source>
</evidence>
<evidence type="ECO:0000313" key="2">
    <source>
        <dbReference type="Proteomes" id="UP001165289"/>
    </source>
</evidence>
<dbReference type="PANTHER" id="PTHR45913">
    <property type="entry name" value="EPM2A-INTERACTING PROTEIN 1"/>
    <property type="match status" value="1"/>
</dbReference>
<comment type="caution">
    <text evidence="1">The sequence shown here is derived from an EMBL/GenBank/DDBJ whole genome shotgun (WGS) entry which is preliminary data.</text>
</comment>
<reference evidence="1 2" key="1">
    <citation type="journal article" date="2023" name="BMC Biol.">
        <title>The compact genome of the sponge Oopsacas minuta (Hexactinellida) is lacking key metazoan core genes.</title>
        <authorList>
            <person name="Santini S."/>
            <person name="Schenkelaars Q."/>
            <person name="Jourda C."/>
            <person name="Duchesne M."/>
            <person name="Belahbib H."/>
            <person name="Rocher C."/>
            <person name="Selva M."/>
            <person name="Riesgo A."/>
            <person name="Vervoort M."/>
            <person name="Leys S.P."/>
            <person name="Kodjabachian L."/>
            <person name="Le Bivic A."/>
            <person name="Borchiellini C."/>
            <person name="Claverie J.M."/>
            <person name="Renard E."/>
        </authorList>
    </citation>
    <scope>NUCLEOTIDE SEQUENCE [LARGE SCALE GENOMIC DNA]</scope>
    <source>
        <strain evidence="1">SPO-2</strain>
    </source>
</reference>
<protein>
    <submittedName>
        <fullName evidence="1">Zinc finger BED domain-containing protein 5-like</fullName>
    </submittedName>
</protein>
<dbReference type="AlphaFoldDB" id="A0AAV7JID5"/>
<keyword evidence="2" id="KW-1185">Reference proteome</keyword>
<organism evidence="1 2">
    <name type="scientific">Oopsacas minuta</name>
    <dbReference type="NCBI Taxonomy" id="111878"/>
    <lineage>
        <taxon>Eukaryota</taxon>
        <taxon>Metazoa</taxon>
        <taxon>Porifera</taxon>
        <taxon>Hexactinellida</taxon>
        <taxon>Hexasterophora</taxon>
        <taxon>Lyssacinosida</taxon>
        <taxon>Leucopsacidae</taxon>
        <taxon>Oopsacas</taxon>
    </lineage>
</organism>